<dbReference type="InterPro" id="IPR016181">
    <property type="entry name" value="Acyl_CoA_acyltransferase"/>
</dbReference>
<dbReference type="GO" id="GO:0005737">
    <property type="term" value="C:cytoplasm"/>
    <property type="evidence" value="ECO:0007669"/>
    <property type="project" value="TreeGrafter"/>
</dbReference>
<sequence>METVQIRAGELLLRPWRPDDAPALHRACQDRELHRRVSGLPWPYEAADAEAFVGGLAPRLLAAGTALHLGIFDPAAGGEHALAGSVALNAVDRDAGTAALGYWSAPWARGNRVTERAARALLGWAFGDEGLGLARVDWRATIGNHASRLTALRLGFRMIGEQPAGGGAGREKWLAALLPGDLTAAGTDVPDHVRRAARTFGAAHPALPAGALTLRPPEQRDLSRIVATRSDPDAVRWLDVPQPYTEADAGVHVGRNVPYRWARGTEAVFAIADETGAYAGSIDLHLLPHDPSVAEVGYLVSPWARGRGYATAAIRAVCGWGFEALGLARIQWRAEVGNLASRRAAEKAGFTMEGMLRQALEINGVRRDCWVGSLLKGESA</sequence>
<comment type="caution">
    <text evidence="2">The sequence shown here is derived from an EMBL/GenBank/DDBJ whole genome shotgun (WGS) entry which is preliminary data.</text>
</comment>
<dbReference type="PANTHER" id="PTHR43441">
    <property type="entry name" value="RIBOSOMAL-PROTEIN-SERINE ACETYLTRANSFERASE"/>
    <property type="match status" value="1"/>
</dbReference>
<keyword evidence="3" id="KW-1185">Reference proteome</keyword>
<feature type="domain" description="N-acetyltransferase" evidence="1">
    <location>
        <begin position="212"/>
        <end position="372"/>
    </location>
</feature>
<dbReference type="RefSeq" id="WP_184997449.1">
    <property type="nucleotide sequence ID" value="NZ_BOMK01000085.1"/>
</dbReference>
<dbReference type="PANTHER" id="PTHR43441:SF10">
    <property type="entry name" value="ACETYLTRANSFERASE"/>
    <property type="match status" value="1"/>
</dbReference>
<evidence type="ECO:0000259" key="1">
    <source>
        <dbReference type="PROSITE" id="PS51186"/>
    </source>
</evidence>
<dbReference type="GO" id="GO:0008999">
    <property type="term" value="F:protein-N-terminal-alanine acetyltransferase activity"/>
    <property type="evidence" value="ECO:0007669"/>
    <property type="project" value="TreeGrafter"/>
</dbReference>
<reference evidence="2 3" key="1">
    <citation type="submission" date="2020-08" db="EMBL/GenBank/DDBJ databases">
        <title>Sequencing the genomes of 1000 actinobacteria strains.</title>
        <authorList>
            <person name="Klenk H.-P."/>
        </authorList>
    </citation>
    <scope>NUCLEOTIDE SEQUENCE [LARGE SCALE GENOMIC DNA]</scope>
    <source>
        <strain evidence="2 3">DSM 43149</strain>
    </source>
</reference>
<evidence type="ECO:0000313" key="2">
    <source>
        <dbReference type="EMBL" id="MBB4766320.1"/>
    </source>
</evidence>
<evidence type="ECO:0000313" key="3">
    <source>
        <dbReference type="Proteomes" id="UP000578112"/>
    </source>
</evidence>
<dbReference type="AlphaFoldDB" id="A0A7W7I4J9"/>
<dbReference type="CDD" id="cd04301">
    <property type="entry name" value="NAT_SF"/>
    <property type="match status" value="1"/>
</dbReference>
<dbReference type="Gene3D" id="3.40.630.30">
    <property type="match status" value="2"/>
</dbReference>
<dbReference type="InterPro" id="IPR000182">
    <property type="entry name" value="GNAT_dom"/>
</dbReference>
<accession>A0A7W7I4J9</accession>
<name>A0A7W7I4J9_9ACTN</name>
<dbReference type="Pfam" id="PF13302">
    <property type="entry name" value="Acetyltransf_3"/>
    <property type="match status" value="2"/>
</dbReference>
<dbReference type="EMBL" id="JACHNH010000001">
    <property type="protein sequence ID" value="MBB4766320.1"/>
    <property type="molecule type" value="Genomic_DNA"/>
</dbReference>
<dbReference type="Proteomes" id="UP000578112">
    <property type="component" value="Unassembled WGS sequence"/>
</dbReference>
<dbReference type="GO" id="GO:1990189">
    <property type="term" value="F:protein N-terminal-serine acetyltransferase activity"/>
    <property type="evidence" value="ECO:0007669"/>
    <property type="project" value="TreeGrafter"/>
</dbReference>
<gene>
    <name evidence="2" type="ORF">BJ971_006876</name>
</gene>
<organism evidence="2 3">
    <name type="scientific">Actinoplanes digitatis</name>
    <dbReference type="NCBI Taxonomy" id="1868"/>
    <lineage>
        <taxon>Bacteria</taxon>
        <taxon>Bacillati</taxon>
        <taxon>Actinomycetota</taxon>
        <taxon>Actinomycetes</taxon>
        <taxon>Micromonosporales</taxon>
        <taxon>Micromonosporaceae</taxon>
        <taxon>Actinoplanes</taxon>
    </lineage>
</organism>
<dbReference type="PROSITE" id="PS51186">
    <property type="entry name" value="GNAT"/>
    <property type="match status" value="1"/>
</dbReference>
<proteinExistence type="predicted"/>
<keyword evidence="2" id="KW-0808">Transferase</keyword>
<dbReference type="InterPro" id="IPR051908">
    <property type="entry name" value="Ribosomal_N-acetyltransferase"/>
</dbReference>
<dbReference type="SUPFAM" id="SSF55729">
    <property type="entry name" value="Acyl-CoA N-acyltransferases (Nat)"/>
    <property type="match status" value="2"/>
</dbReference>
<protein>
    <submittedName>
        <fullName evidence="2">RimJ/RimL family protein N-acetyltransferase</fullName>
    </submittedName>
</protein>